<dbReference type="RefSeq" id="WP_177169911.1">
    <property type="nucleotide sequence ID" value="NZ_FOAA01000009.1"/>
</dbReference>
<protein>
    <submittedName>
        <fullName evidence="1">Uncharacterized protein</fullName>
    </submittedName>
</protein>
<reference evidence="2" key="1">
    <citation type="submission" date="2016-10" db="EMBL/GenBank/DDBJ databases">
        <authorList>
            <person name="Varghese N."/>
            <person name="Submissions S."/>
        </authorList>
    </citation>
    <scope>NUCLEOTIDE SEQUENCE [LARGE SCALE GENOMIC DNA]</scope>
    <source>
        <strain evidence="2">DSM 241</strain>
    </source>
</reference>
<name>A0A1H7MA75_9GAMM</name>
<dbReference type="Proteomes" id="UP000199256">
    <property type="component" value="Unassembled WGS sequence"/>
</dbReference>
<sequence length="56" mass="6177">MERDWNGANLLIREISRVFPAIKEFRLELAGYEVDVPQVAVPALPAGSGRRQGPEG</sequence>
<evidence type="ECO:0000313" key="1">
    <source>
        <dbReference type="EMBL" id="SEL07527.1"/>
    </source>
</evidence>
<gene>
    <name evidence="1" type="ORF">SAMN05444515_1094</name>
</gene>
<organism evidence="1 2">
    <name type="scientific">Ectothiorhodospira marina</name>
    <dbReference type="NCBI Taxonomy" id="1396821"/>
    <lineage>
        <taxon>Bacteria</taxon>
        <taxon>Pseudomonadati</taxon>
        <taxon>Pseudomonadota</taxon>
        <taxon>Gammaproteobacteria</taxon>
        <taxon>Chromatiales</taxon>
        <taxon>Ectothiorhodospiraceae</taxon>
        <taxon>Ectothiorhodospira</taxon>
    </lineage>
</organism>
<dbReference type="STRING" id="1396821.SAMN05444515_1094"/>
<proteinExistence type="predicted"/>
<accession>A0A1H7MA75</accession>
<dbReference type="EMBL" id="FOAA01000009">
    <property type="protein sequence ID" value="SEL07527.1"/>
    <property type="molecule type" value="Genomic_DNA"/>
</dbReference>
<keyword evidence="2" id="KW-1185">Reference proteome</keyword>
<dbReference type="AlphaFoldDB" id="A0A1H7MA75"/>
<evidence type="ECO:0000313" key="2">
    <source>
        <dbReference type="Proteomes" id="UP000199256"/>
    </source>
</evidence>